<proteinExistence type="predicted"/>
<feature type="domain" description="NIDO" evidence="3">
    <location>
        <begin position="97"/>
        <end position="249"/>
    </location>
</feature>
<feature type="region of interest" description="Disordered" evidence="1">
    <location>
        <begin position="266"/>
        <end position="299"/>
    </location>
</feature>
<dbReference type="GeneID" id="101731739"/>
<name>A0A8J1JVZ4_XENTR</name>
<dbReference type="PANTHER" id="PTHR13802">
    <property type="entry name" value="MUCIN 4-RELATED"/>
    <property type="match status" value="1"/>
</dbReference>
<dbReference type="AGR" id="Xenbase:XB-GENE-29085591"/>
<dbReference type="Proteomes" id="UP000008143">
    <property type="component" value="Chromosome 7"/>
</dbReference>
<evidence type="ECO:0000313" key="5">
    <source>
        <dbReference type="RefSeq" id="XP_031762057.1"/>
    </source>
</evidence>
<feature type="compositionally biased region" description="Low complexity" evidence="1">
    <location>
        <begin position="405"/>
        <end position="498"/>
    </location>
</feature>
<evidence type="ECO:0000256" key="2">
    <source>
        <dbReference type="SAM" id="SignalP"/>
    </source>
</evidence>
<dbReference type="SMART" id="SM00539">
    <property type="entry name" value="NIDO"/>
    <property type="match status" value="1"/>
</dbReference>
<evidence type="ECO:0000313" key="6">
    <source>
        <dbReference type="Xenbase" id="XB-GENE-29085591"/>
    </source>
</evidence>
<dbReference type="Xenbase" id="XB-GENE-29085591">
    <property type="gene designation" value="LOC101731739"/>
</dbReference>
<feature type="signal peptide" evidence="2">
    <location>
        <begin position="1"/>
        <end position="22"/>
    </location>
</feature>
<dbReference type="InterPro" id="IPR003886">
    <property type="entry name" value="NIDO_dom"/>
</dbReference>
<keyword evidence="4" id="KW-1185">Reference proteome</keyword>
<sequence>MDLSTILGLLLLALNSVQVTYGNALLYPYGPGLDTINPKSDDGGSGPIQLSMKIPVFGMAFSSLYVSNNGLLSFNASIGSYVPSNVTSSLGNPFLAPFWADVYNINQGDIYYRESTNTTLLSQATTDIRRYFPNKNFSAKWVFVATWNNVSYYGSTSNKGDTFQAVLPTDGNLTFVMFNYGEIEWTTGTSGGGSSATGLGGTAALAGLNCGGTMACYVIPGSLSPSIINISSTSNVGFPGRWAFQVNDLTPGFPNVIIETTSVTTTPMETTTTKETTTPLRTTKETPATATSTPRVETSTMAENSTVFTMSTSTPVLETLHNIFTTAETTTTLTRTPMVLQTLQVTSSTETTTVPITIPTLGTTQEMSTTETTTVPITIPTLGTTQEMSTTETTTVPITIATLGTTQEMSTTETRTSTASTLEATPETSSPTETTSSFRASPLVQETSTAETTTVPTTIPALGTTQEMSTTAETTTKVTRGSTLEATPETSSPAETTSGLRASPLVQETSTAALLYSAETTSGLRASPLVQETSTTETITVPITIPTLGTTQEMSTTEAASILTSRRVETTRETSITAGTRAFSTPDLTLPVLETTQQTSRIDFAEMSTETPAQRPAQKAYSTFTPPCKYNLI</sequence>
<evidence type="ECO:0000313" key="4">
    <source>
        <dbReference type="Proteomes" id="UP000008143"/>
    </source>
</evidence>
<reference evidence="5" key="1">
    <citation type="submission" date="2025-08" db="UniProtKB">
        <authorList>
            <consortium name="RefSeq"/>
        </authorList>
    </citation>
    <scope>IDENTIFICATION</scope>
    <source>
        <strain evidence="5">Nigerian</strain>
        <tissue evidence="5">Liver and blood</tissue>
    </source>
</reference>
<evidence type="ECO:0000256" key="1">
    <source>
        <dbReference type="SAM" id="MobiDB-lite"/>
    </source>
</evidence>
<dbReference type="AlphaFoldDB" id="A0A8J1JVZ4"/>
<feature type="chain" id="PRO_5035236040" evidence="2">
    <location>
        <begin position="23"/>
        <end position="633"/>
    </location>
</feature>
<feature type="region of interest" description="Disordered" evidence="1">
    <location>
        <begin position="405"/>
        <end position="502"/>
    </location>
</feature>
<gene>
    <name evidence="5 6" type="primary">LOC101731739</name>
</gene>
<dbReference type="RefSeq" id="XP_031762057.1">
    <property type="nucleotide sequence ID" value="XM_031906197.1"/>
</dbReference>
<organism evidence="4 5">
    <name type="scientific">Xenopus tropicalis</name>
    <name type="common">Western clawed frog</name>
    <name type="synonym">Silurana tropicalis</name>
    <dbReference type="NCBI Taxonomy" id="8364"/>
    <lineage>
        <taxon>Eukaryota</taxon>
        <taxon>Metazoa</taxon>
        <taxon>Chordata</taxon>
        <taxon>Craniata</taxon>
        <taxon>Vertebrata</taxon>
        <taxon>Euteleostomi</taxon>
        <taxon>Amphibia</taxon>
        <taxon>Batrachia</taxon>
        <taxon>Anura</taxon>
        <taxon>Pipoidea</taxon>
        <taxon>Pipidae</taxon>
        <taxon>Xenopodinae</taxon>
        <taxon>Xenopus</taxon>
        <taxon>Silurana</taxon>
    </lineage>
</organism>
<dbReference type="GO" id="GO:0007160">
    <property type="term" value="P:cell-matrix adhesion"/>
    <property type="evidence" value="ECO:0007669"/>
    <property type="project" value="InterPro"/>
</dbReference>
<keyword evidence="2" id="KW-0732">Signal</keyword>
<feature type="compositionally biased region" description="Low complexity" evidence="1">
    <location>
        <begin position="266"/>
        <end position="294"/>
    </location>
</feature>
<evidence type="ECO:0000259" key="3">
    <source>
        <dbReference type="PROSITE" id="PS51220"/>
    </source>
</evidence>
<dbReference type="Pfam" id="PF06119">
    <property type="entry name" value="NIDO"/>
    <property type="match status" value="1"/>
</dbReference>
<dbReference type="PANTHER" id="PTHR13802:SF59">
    <property type="entry name" value="SUSHI DOMAIN-CONTAINING PROTEIN 2"/>
    <property type="match status" value="1"/>
</dbReference>
<protein>
    <submittedName>
        <fullName evidence="5">Mucin-5AC isoform X31</fullName>
    </submittedName>
</protein>
<accession>A0A8J1JVZ4</accession>
<dbReference type="PROSITE" id="PS51220">
    <property type="entry name" value="NIDO"/>
    <property type="match status" value="1"/>
</dbReference>
<dbReference type="InterPro" id="IPR051495">
    <property type="entry name" value="Epithelial_Barrier/Signaling"/>
</dbReference>